<evidence type="ECO:0000313" key="1">
    <source>
        <dbReference type="EMBL" id="KAJ4427591.1"/>
    </source>
</evidence>
<protein>
    <submittedName>
        <fullName evidence="1">Uncharacterized protein</fullName>
    </submittedName>
</protein>
<organism evidence="1 2">
    <name type="scientific">Periplaneta americana</name>
    <name type="common">American cockroach</name>
    <name type="synonym">Blatta americana</name>
    <dbReference type="NCBI Taxonomy" id="6978"/>
    <lineage>
        <taxon>Eukaryota</taxon>
        <taxon>Metazoa</taxon>
        <taxon>Ecdysozoa</taxon>
        <taxon>Arthropoda</taxon>
        <taxon>Hexapoda</taxon>
        <taxon>Insecta</taxon>
        <taxon>Pterygota</taxon>
        <taxon>Neoptera</taxon>
        <taxon>Polyneoptera</taxon>
        <taxon>Dictyoptera</taxon>
        <taxon>Blattodea</taxon>
        <taxon>Blattoidea</taxon>
        <taxon>Blattidae</taxon>
        <taxon>Blattinae</taxon>
        <taxon>Periplaneta</taxon>
    </lineage>
</organism>
<name>A0ABQ8S0Y9_PERAM</name>
<gene>
    <name evidence="1" type="ORF">ANN_25239</name>
</gene>
<accession>A0ABQ8S0Y9</accession>
<sequence length="84" mass="9509">MAGLCEGGNEPAGSLKAISQRVFSKCCLLFTEKVQSGFLESNEISLTKYEHTLNSMRIDSHRVEELQQYALCFLPSYSFNEIRL</sequence>
<dbReference type="EMBL" id="JAJSOF020000038">
    <property type="protein sequence ID" value="KAJ4427591.1"/>
    <property type="molecule type" value="Genomic_DNA"/>
</dbReference>
<dbReference type="Proteomes" id="UP001148838">
    <property type="component" value="Unassembled WGS sequence"/>
</dbReference>
<comment type="caution">
    <text evidence="1">The sequence shown here is derived from an EMBL/GenBank/DDBJ whole genome shotgun (WGS) entry which is preliminary data.</text>
</comment>
<proteinExistence type="predicted"/>
<evidence type="ECO:0000313" key="2">
    <source>
        <dbReference type="Proteomes" id="UP001148838"/>
    </source>
</evidence>
<reference evidence="1 2" key="1">
    <citation type="journal article" date="2022" name="Allergy">
        <title>Genome assembly and annotation of Periplaneta americana reveal a comprehensive cockroach allergen profile.</title>
        <authorList>
            <person name="Wang L."/>
            <person name="Xiong Q."/>
            <person name="Saelim N."/>
            <person name="Wang L."/>
            <person name="Nong W."/>
            <person name="Wan A.T."/>
            <person name="Shi M."/>
            <person name="Liu X."/>
            <person name="Cao Q."/>
            <person name="Hui J.H.L."/>
            <person name="Sookrung N."/>
            <person name="Leung T.F."/>
            <person name="Tungtrongchitr A."/>
            <person name="Tsui S.K.W."/>
        </authorList>
    </citation>
    <scope>NUCLEOTIDE SEQUENCE [LARGE SCALE GENOMIC DNA]</scope>
    <source>
        <strain evidence="1">PWHHKU_190912</strain>
    </source>
</reference>
<keyword evidence="2" id="KW-1185">Reference proteome</keyword>